<gene>
    <name evidence="14" type="primary">lig</name>
    <name evidence="17" type="ORF">DLD82_03430</name>
</gene>
<feature type="binding site" evidence="14">
    <location>
        <position position="266"/>
    </location>
    <ligand>
        <name>ATP</name>
        <dbReference type="ChEBI" id="CHEBI:30616"/>
    </ligand>
</feature>
<dbReference type="Pfam" id="PF04675">
    <property type="entry name" value="DNA_ligase_A_N"/>
    <property type="match status" value="1"/>
</dbReference>
<feature type="binding site" evidence="14">
    <location>
        <position position="295"/>
    </location>
    <ligand>
        <name>ATP</name>
        <dbReference type="ChEBI" id="CHEBI:30616"/>
    </ligand>
</feature>
<dbReference type="GO" id="GO:0006310">
    <property type="term" value="P:DNA recombination"/>
    <property type="evidence" value="ECO:0007669"/>
    <property type="project" value="UniProtKB-UniRule"/>
</dbReference>
<dbReference type="CDD" id="cd07972">
    <property type="entry name" value="OBF_DNA_ligase_Arch_LigB"/>
    <property type="match status" value="1"/>
</dbReference>
<dbReference type="InterPro" id="IPR012310">
    <property type="entry name" value="DNA_ligase_ATP-dep_cent"/>
</dbReference>
<evidence type="ECO:0000313" key="17">
    <source>
        <dbReference type="EMBL" id="PWR75647.1"/>
    </source>
</evidence>
<organism evidence="17 18">
    <name type="scientific">Methanospirillum stamsii</name>
    <dbReference type="NCBI Taxonomy" id="1277351"/>
    <lineage>
        <taxon>Archaea</taxon>
        <taxon>Methanobacteriati</taxon>
        <taxon>Methanobacteriota</taxon>
        <taxon>Stenosarchaea group</taxon>
        <taxon>Methanomicrobia</taxon>
        <taxon>Methanomicrobiales</taxon>
        <taxon>Methanospirillaceae</taxon>
        <taxon>Methanospirillum</taxon>
    </lineage>
</organism>
<dbReference type="GO" id="GO:0046872">
    <property type="term" value="F:metal ion binding"/>
    <property type="evidence" value="ECO:0007669"/>
    <property type="project" value="UniProtKB-KW"/>
</dbReference>
<evidence type="ECO:0000256" key="6">
    <source>
        <dbReference type="ARBA" id="ARBA00022723"/>
    </source>
</evidence>
<dbReference type="Proteomes" id="UP000245934">
    <property type="component" value="Unassembled WGS sequence"/>
</dbReference>
<dbReference type="Pfam" id="PF04679">
    <property type="entry name" value="DNA_ligase_A_C"/>
    <property type="match status" value="1"/>
</dbReference>
<dbReference type="InterPro" id="IPR050191">
    <property type="entry name" value="ATP-dep_DNA_ligase"/>
</dbReference>
<evidence type="ECO:0000256" key="12">
    <source>
        <dbReference type="ARBA" id="ARBA00023204"/>
    </source>
</evidence>
<evidence type="ECO:0000259" key="16">
    <source>
        <dbReference type="PROSITE" id="PS50160"/>
    </source>
</evidence>
<dbReference type="SUPFAM" id="SSF50249">
    <property type="entry name" value="Nucleic acid-binding proteins"/>
    <property type="match status" value="1"/>
</dbReference>
<dbReference type="GO" id="GO:0006281">
    <property type="term" value="P:DNA repair"/>
    <property type="evidence" value="ECO:0007669"/>
    <property type="project" value="UniProtKB-UniRule"/>
</dbReference>
<dbReference type="InterPro" id="IPR022865">
    <property type="entry name" value="DNA_ligae_ATP-dep_bac/arc"/>
</dbReference>
<dbReference type="InterPro" id="IPR012340">
    <property type="entry name" value="NA-bd_OB-fold"/>
</dbReference>
<feature type="binding site" evidence="14">
    <location>
        <position position="251"/>
    </location>
    <ligand>
        <name>ATP</name>
        <dbReference type="ChEBI" id="CHEBI:30616"/>
    </ligand>
</feature>
<dbReference type="InterPro" id="IPR000977">
    <property type="entry name" value="DNA_ligase_ATP-dep"/>
</dbReference>
<dbReference type="NCBIfam" id="TIGR00574">
    <property type="entry name" value="dnl1"/>
    <property type="match status" value="1"/>
</dbReference>
<evidence type="ECO:0000256" key="8">
    <source>
        <dbReference type="ARBA" id="ARBA00022763"/>
    </source>
</evidence>
<dbReference type="SUPFAM" id="SSF117018">
    <property type="entry name" value="ATP-dependent DNA ligase DNA-binding domain"/>
    <property type="match status" value="1"/>
</dbReference>
<keyword evidence="5 14" id="KW-0235">DNA replication</keyword>
<dbReference type="EMBL" id="QGMZ01000008">
    <property type="protein sequence ID" value="PWR75647.1"/>
    <property type="molecule type" value="Genomic_DNA"/>
</dbReference>
<accession>A0A2V2NGX1</accession>
<evidence type="ECO:0000256" key="1">
    <source>
        <dbReference type="ARBA" id="ARBA00007572"/>
    </source>
</evidence>
<comment type="function">
    <text evidence="14">DNA ligase that seals nicks in double-stranded DNA during DNA replication, DNA recombination and DNA repair.</text>
</comment>
<dbReference type="Pfam" id="PF01068">
    <property type="entry name" value="DNA_ligase_A_M"/>
    <property type="match status" value="1"/>
</dbReference>
<keyword evidence="6 14" id="KW-0479">Metal-binding</keyword>
<dbReference type="HAMAP" id="MF_00407">
    <property type="entry name" value="DNA_ligase"/>
    <property type="match status" value="1"/>
</dbReference>
<comment type="cofactor">
    <cofactor evidence="14">
        <name>Mg(2+)</name>
        <dbReference type="ChEBI" id="CHEBI:18420"/>
    </cofactor>
</comment>
<feature type="binding site" evidence="14">
    <location>
        <position position="334"/>
    </location>
    <ligand>
        <name>ATP</name>
        <dbReference type="ChEBI" id="CHEBI:30616"/>
    </ligand>
</feature>
<dbReference type="PANTHER" id="PTHR45674:SF7">
    <property type="entry name" value="DNA LIGASE"/>
    <property type="match status" value="1"/>
</dbReference>
<proteinExistence type="inferred from homology"/>
<keyword evidence="12 14" id="KW-0234">DNA repair</keyword>
<dbReference type="GO" id="GO:0071897">
    <property type="term" value="P:DNA biosynthetic process"/>
    <property type="evidence" value="ECO:0007669"/>
    <property type="project" value="InterPro"/>
</dbReference>
<keyword evidence="4 14" id="KW-0132">Cell division</keyword>
<dbReference type="PROSITE" id="PS00333">
    <property type="entry name" value="DNA_LIGASE_A2"/>
    <property type="match status" value="1"/>
</dbReference>
<dbReference type="InterPro" id="IPR012308">
    <property type="entry name" value="DNA_ligase_ATP-dep_N"/>
</dbReference>
<dbReference type="OrthoDB" id="31274at2157"/>
<keyword evidence="18" id="KW-1185">Reference proteome</keyword>
<evidence type="ECO:0000256" key="10">
    <source>
        <dbReference type="ARBA" id="ARBA00022842"/>
    </source>
</evidence>
<dbReference type="InterPro" id="IPR012309">
    <property type="entry name" value="DNA_ligase_ATP-dep_C"/>
</dbReference>
<dbReference type="GO" id="GO:0006273">
    <property type="term" value="P:lagging strand elongation"/>
    <property type="evidence" value="ECO:0007669"/>
    <property type="project" value="TreeGrafter"/>
</dbReference>
<evidence type="ECO:0000256" key="9">
    <source>
        <dbReference type="ARBA" id="ARBA00022840"/>
    </source>
</evidence>
<evidence type="ECO:0000256" key="4">
    <source>
        <dbReference type="ARBA" id="ARBA00022618"/>
    </source>
</evidence>
<keyword evidence="13 14" id="KW-0131">Cell cycle</keyword>
<protein>
    <recommendedName>
        <fullName evidence="2 14">DNA ligase</fullName>
        <ecNumber evidence="14">6.5.1.1</ecNumber>
    </recommendedName>
    <alternativeName>
        <fullName evidence="14">Polydeoxyribonucleotide synthase [ATP]</fullName>
    </alternativeName>
</protein>
<dbReference type="Gene3D" id="2.40.50.140">
    <property type="entry name" value="Nucleic acid-binding proteins"/>
    <property type="match status" value="1"/>
</dbReference>
<keyword evidence="11 14" id="KW-0233">DNA recombination</keyword>
<dbReference type="AlphaFoldDB" id="A0A2V2NGX1"/>
<dbReference type="GO" id="GO:0005524">
    <property type="term" value="F:ATP binding"/>
    <property type="evidence" value="ECO:0007669"/>
    <property type="project" value="UniProtKB-UniRule"/>
</dbReference>
<dbReference type="GO" id="GO:0051301">
    <property type="term" value="P:cell division"/>
    <property type="evidence" value="ECO:0007669"/>
    <property type="project" value="UniProtKB-KW"/>
</dbReference>
<feature type="domain" description="ATP-dependent DNA ligase family profile" evidence="16">
    <location>
        <begin position="333"/>
        <end position="446"/>
    </location>
</feature>
<name>A0A2V2NGX1_9EURY</name>
<evidence type="ECO:0000256" key="14">
    <source>
        <dbReference type="HAMAP-Rule" id="MF_00407"/>
    </source>
</evidence>
<evidence type="ECO:0000256" key="3">
    <source>
        <dbReference type="ARBA" id="ARBA00022598"/>
    </source>
</evidence>
<dbReference type="Gene3D" id="3.30.470.30">
    <property type="entry name" value="DNA ligase/mRNA capping enzyme"/>
    <property type="match status" value="1"/>
</dbReference>
<dbReference type="InterPro" id="IPR016059">
    <property type="entry name" value="DNA_ligase_ATP-dep_CS"/>
</dbReference>
<reference evidence="17 18" key="1">
    <citation type="submission" date="2018-05" db="EMBL/GenBank/DDBJ databases">
        <title>Draft genome of Methanospirillum stamsii Pt1.</title>
        <authorList>
            <person name="Dueholm M.S."/>
            <person name="Nielsen P.H."/>
            <person name="Bakmann L.F."/>
            <person name="Otzen D.E."/>
        </authorList>
    </citation>
    <scope>NUCLEOTIDE SEQUENCE [LARGE SCALE GENOMIC DNA]</scope>
    <source>
        <strain evidence="17 18">Pt1</strain>
    </source>
</reference>
<evidence type="ECO:0000256" key="7">
    <source>
        <dbReference type="ARBA" id="ARBA00022741"/>
    </source>
</evidence>
<feature type="active site" description="N6-AMP-lysine intermediate" evidence="14">
    <location>
        <position position="246"/>
    </location>
</feature>
<dbReference type="CDD" id="cd07901">
    <property type="entry name" value="Adenylation_DNA_ligase_Arch_LigB"/>
    <property type="match status" value="1"/>
</dbReference>
<evidence type="ECO:0000313" key="18">
    <source>
        <dbReference type="Proteomes" id="UP000245934"/>
    </source>
</evidence>
<evidence type="ECO:0000256" key="2">
    <source>
        <dbReference type="ARBA" id="ARBA00013308"/>
    </source>
</evidence>
<comment type="catalytic activity">
    <reaction evidence="14">
        <text>ATP + (deoxyribonucleotide)n-3'-hydroxyl + 5'-phospho-(deoxyribonucleotide)m = (deoxyribonucleotide)n+m + AMP + diphosphate.</text>
        <dbReference type="EC" id="6.5.1.1"/>
    </reaction>
</comment>
<keyword evidence="7 14" id="KW-0547">Nucleotide-binding</keyword>
<dbReference type="RefSeq" id="WP_109939712.1">
    <property type="nucleotide sequence ID" value="NZ_CP176366.1"/>
</dbReference>
<evidence type="ECO:0000256" key="15">
    <source>
        <dbReference type="RuleBase" id="RU004196"/>
    </source>
</evidence>
<evidence type="ECO:0000256" key="13">
    <source>
        <dbReference type="ARBA" id="ARBA00023306"/>
    </source>
</evidence>
<dbReference type="InterPro" id="IPR036599">
    <property type="entry name" value="DNA_ligase_N_sf"/>
</dbReference>
<dbReference type="GO" id="GO:0003677">
    <property type="term" value="F:DNA binding"/>
    <property type="evidence" value="ECO:0007669"/>
    <property type="project" value="InterPro"/>
</dbReference>
<feature type="binding site" evidence="14">
    <location>
        <position position="411"/>
    </location>
    <ligand>
        <name>ATP</name>
        <dbReference type="ChEBI" id="CHEBI:30616"/>
    </ligand>
</feature>
<comment type="caution">
    <text evidence="17">The sequence shown here is derived from an EMBL/GenBank/DDBJ whole genome shotgun (WGS) entry which is preliminary data.</text>
</comment>
<dbReference type="PROSITE" id="PS50160">
    <property type="entry name" value="DNA_LIGASE_A3"/>
    <property type="match status" value="1"/>
</dbReference>
<comment type="similarity">
    <text evidence="1 14 15">Belongs to the ATP-dependent DNA ligase family.</text>
</comment>
<dbReference type="GO" id="GO:0003910">
    <property type="term" value="F:DNA ligase (ATP) activity"/>
    <property type="evidence" value="ECO:0007669"/>
    <property type="project" value="UniProtKB-UniRule"/>
</dbReference>
<dbReference type="Gene3D" id="1.10.3260.10">
    <property type="entry name" value="DNA ligase, ATP-dependent, N-terminal domain"/>
    <property type="match status" value="1"/>
</dbReference>
<sequence length="548" mass="61663">MLFLNFAELCSRLEKISGRLDTIALLSETICSLSEEDLPHFCRLILGKPFPEWSGQKLGVGPNLLYEAVAYVTGKKRDEIIDRLSRVGDAGAAVEDLLSQKSQTSFFTVELSLSDIMAALLEISVTEGGRSQKEKVRVIQRLLSNASPLEGHYITAILLEDFRIGIGDGNLREAIARAFSVNPDLVEYANQVRNDMGEVALLAKQGETALQSVRLVPFHPVRMMLARQGTISGVLESGNPVAVEYKYDGARFQFHKQNGRCRMYSRRLEEVTAAMPDVVTLLNDALPDDIIVDGEVIAVRDGRPLPFQTVLRRFRRKHNVAEAADAITMLPNLFDILYLDGRMLIDLPFHIRREKLCKVAGNFVTPQLVSDNESEIEAYYHAALDAGHEGVMLKLQDSRYTPGVRGKDWVKIKPEADTLDLVVTGAEWGEGKRAHVFGSFLLSVRDEEKLIPISRVATGFSDEQLAWLHDTLQDDILRKDGKMVYFEPRLVFEVGYSEIQKSPNYEGGYALRFPRFIELREDKDIKEANTTEDVTDRYIQTHKVQNES</sequence>
<keyword evidence="8 14" id="KW-0227">DNA damage</keyword>
<evidence type="ECO:0000256" key="11">
    <source>
        <dbReference type="ARBA" id="ARBA00023172"/>
    </source>
</evidence>
<feature type="binding site" evidence="14">
    <location>
        <position position="405"/>
    </location>
    <ligand>
        <name>ATP</name>
        <dbReference type="ChEBI" id="CHEBI:30616"/>
    </ligand>
</feature>
<dbReference type="SUPFAM" id="SSF56091">
    <property type="entry name" value="DNA ligase/mRNA capping enzyme, catalytic domain"/>
    <property type="match status" value="1"/>
</dbReference>
<dbReference type="GeneID" id="97609412"/>
<feature type="binding site" evidence="14">
    <location>
        <position position="244"/>
    </location>
    <ligand>
        <name>ATP</name>
        <dbReference type="ChEBI" id="CHEBI:30616"/>
    </ligand>
</feature>
<keyword evidence="9 14" id="KW-0067">ATP-binding</keyword>
<keyword evidence="3 14" id="KW-0436">Ligase</keyword>
<dbReference type="PANTHER" id="PTHR45674">
    <property type="entry name" value="DNA LIGASE 1/3 FAMILY MEMBER"/>
    <property type="match status" value="1"/>
</dbReference>
<keyword evidence="10 14" id="KW-0460">Magnesium</keyword>
<dbReference type="EC" id="6.5.1.1" evidence="14"/>
<evidence type="ECO:0000256" key="5">
    <source>
        <dbReference type="ARBA" id="ARBA00022705"/>
    </source>
</evidence>